<keyword evidence="3 7" id="KW-0489">Methyltransferase</keyword>
<dbReference type="InterPro" id="IPR000780">
    <property type="entry name" value="CheR_MeTrfase"/>
</dbReference>
<feature type="domain" description="CheR-type methyltransferase" evidence="6">
    <location>
        <begin position="1"/>
        <end position="272"/>
    </location>
</feature>
<dbReference type="Gene3D" id="3.40.50.150">
    <property type="entry name" value="Vaccinia Virus protein VP39"/>
    <property type="match status" value="1"/>
</dbReference>
<organism evidence="7 8">
    <name type="scientific">Actinoplanes lutulentus</name>
    <dbReference type="NCBI Taxonomy" id="1287878"/>
    <lineage>
        <taxon>Bacteria</taxon>
        <taxon>Bacillati</taxon>
        <taxon>Actinomycetota</taxon>
        <taxon>Actinomycetes</taxon>
        <taxon>Micromonosporales</taxon>
        <taxon>Micromonosporaceae</taxon>
        <taxon>Actinoplanes</taxon>
    </lineage>
</organism>
<accession>A0A327ZD21</accession>
<dbReference type="SUPFAM" id="SSF47757">
    <property type="entry name" value="Chemotaxis receptor methyltransferase CheR, N-terminal domain"/>
    <property type="match status" value="1"/>
</dbReference>
<dbReference type="PROSITE" id="PS50123">
    <property type="entry name" value="CHER"/>
    <property type="match status" value="1"/>
</dbReference>
<dbReference type="GO" id="GO:0032259">
    <property type="term" value="P:methylation"/>
    <property type="evidence" value="ECO:0007669"/>
    <property type="project" value="UniProtKB-KW"/>
</dbReference>
<evidence type="ECO:0000313" key="8">
    <source>
        <dbReference type="Proteomes" id="UP000249341"/>
    </source>
</evidence>
<dbReference type="GO" id="GO:0008983">
    <property type="term" value="F:protein-glutamate O-methyltransferase activity"/>
    <property type="evidence" value="ECO:0007669"/>
    <property type="project" value="UniProtKB-EC"/>
</dbReference>
<dbReference type="EC" id="2.1.1.80" evidence="2"/>
<dbReference type="Gene3D" id="1.10.155.10">
    <property type="entry name" value="Chemotaxis receptor methyltransferase CheR, N-terminal domain"/>
    <property type="match status" value="1"/>
</dbReference>
<dbReference type="InterPro" id="IPR029063">
    <property type="entry name" value="SAM-dependent_MTases_sf"/>
</dbReference>
<dbReference type="AlphaFoldDB" id="A0A327ZD21"/>
<name>A0A327ZD21_9ACTN</name>
<reference evidence="7 8" key="1">
    <citation type="submission" date="2018-06" db="EMBL/GenBank/DDBJ databases">
        <title>Genomic Encyclopedia of Type Strains, Phase III (KMG-III): the genomes of soil and plant-associated and newly described type strains.</title>
        <authorList>
            <person name="Whitman W."/>
        </authorList>
    </citation>
    <scope>NUCLEOTIDE SEQUENCE [LARGE SCALE GENOMIC DNA]</scope>
    <source>
        <strain evidence="7 8">CGMCC 4.7090</strain>
    </source>
</reference>
<dbReference type="Pfam" id="PF01739">
    <property type="entry name" value="CheR"/>
    <property type="match status" value="1"/>
</dbReference>
<gene>
    <name evidence="7" type="ORF">B0I29_106159</name>
</gene>
<dbReference type="InterPro" id="IPR036804">
    <property type="entry name" value="CheR_N_sf"/>
</dbReference>
<dbReference type="RefSeq" id="WP_111649795.1">
    <property type="nucleotide sequence ID" value="NZ_JACHWI010000005.1"/>
</dbReference>
<dbReference type="CDD" id="cd02440">
    <property type="entry name" value="AdoMet_MTases"/>
    <property type="match status" value="1"/>
</dbReference>
<dbReference type="OrthoDB" id="9816309at2"/>
<keyword evidence="4 7" id="KW-0808">Transferase</keyword>
<evidence type="ECO:0000256" key="3">
    <source>
        <dbReference type="ARBA" id="ARBA00022603"/>
    </source>
</evidence>
<comment type="caution">
    <text evidence="7">The sequence shown here is derived from an EMBL/GenBank/DDBJ whole genome shotgun (WGS) entry which is preliminary data.</text>
</comment>
<sequence length="281" mass="31444">MTLSQADFNYVSNLVRREASIVLAPGKEYLVEARLIPVARAVGAANVNEFLADLQRRPNPQFQRKIIDALTTNETSFFRDREPFTALTEVVLPELIKSRASVRKLRFWSAASSSGQEAFSLAITLQENLPAGWTYEIVGTDISTAMVERATKGEYSQVEVNRGLAATQLVQYFERAGAHWRIVPTLRRSVSFKHMSLTAPFPPMQPFDVIFLRNVLIYFDVTTKRQVLQNAAKILRPDGWLFLGAAETTIGIDDNYERVAAGRTSAYRTRNAMPAGAARRG</sequence>
<dbReference type="InterPro" id="IPR050903">
    <property type="entry name" value="Bact_Chemotaxis_MeTrfase"/>
</dbReference>
<dbReference type="PANTHER" id="PTHR24422:SF21">
    <property type="entry name" value="CHEMOTAXIS PROTEIN METHYLTRANSFERASE 1"/>
    <property type="match status" value="1"/>
</dbReference>
<comment type="catalytic activity">
    <reaction evidence="1">
        <text>L-glutamyl-[protein] + S-adenosyl-L-methionine = [protein]-L-glutamate 5-O-methyl ester + S-adenosyl-L-homocysteine</text>
        <dbReference type="Rhea" id="RHEA:24452"/>
        <dbReference type="Rhea" id="RHEA-COMP:10208"/>
        <dbReference type="Rhea" id="RHEA-COMP:10311"/>
        <dbReference type="ChEBI" id="CHEBI:29973"/>
        <dbReference type="ChEBI" id="CHEBI:57856"/>
        <dbReference type="ChEBI" id="CHEBI:59789"/>
        <dbReference type="ChEBI" id="CHEBI:82795"/>
        <dbReference type="EC" id="2.1.1.80"/>
    </reaction>
</comment>
<keyword evidence="5" id="KW-0949">S-adenosyl-L-methionine</keyword>
<proteinExistence type="predicted"/>
<dbReference type="SUPFAM" id="SSF53335">
    <property type="entry name" value="S-adenosyl-L-methionine-dependent methyltransferases"/>
    <property type="match status" value="1"/>
</dbReference>
<dbReference type="InterPro" id="IPR022641">
    <property type="entry name" value="CheR_N"/>
</dbReference>
<evidence type="ECO:0000256" key="4">
    <source>
        <dbReference type="ARBA" id="ARBA00022679"/>
    </source>
</evidence>
<evidence type="ECO:0000259" key="6">
    <source>
        <dbReference type="PROSITE" id="PS50123"/>
    </source>
</evidence>
<evidence type="ECO:0000256" key="2">
    <source>
        <dbReference type="ARBA" id="ARBA00012534"/>
    </source>
</evidence>
<dbReference type="EMBL" id="QLMJ01000006">
    <property type="protein sequence ID" value="RAK37890.1"/>
    <property type="molecule type" value="Genomic_DNA"/>
</dbReference>
<evidence type="ECO:0000256" key="1">
    <source>
        <dbReference type="ARBA" id="ARBA00001541"/>
    </source>
</evidence>
<dbReference type="InterPro" id="IPR022642">
    <property type="entry name" value="CheR_C"/>
</dbReference>
<evidence type="ECO:0000256" key="5">
    <source>
        <dbReference type="ARBA" id="ARBA00022691"/>
    </source>
</evidence>
<protein>
    <recommendedName>
        <fullName evidence="2">protein-glutamate O-methyltransferase</fullName>
        <ecNumber evidence="2">2.1.1.80</ecNumber>
    </recommendedName>
</protein>
<dbReference type="PANTHER" id="PTHR24422">
    <property type="entry name" value="CHEMOTAXIS PROTEIN METHYLTRANSFERASE"/>
    <property type="match status" value="1"/>
</dbReference>
<evidence type="ECO:0000313" key="7">
    <source>
        <dbReference type="EMBL" id="RAK37890.1"/>
    </source>
</evidence>
<dbReference type="Pfam" id="PF03705">
    <property type="entry name" value="CheR_N"/>
    <property type="match status" value="1"/>
</dbReference>
<dbReference type="Proteomes" id="UP000249341">
    <property type="component" value="Unassembled WGS sequence"/>
</dbReference>
<dbReference type="SMART" id="SM00138">
    <property type="entry name" value="MeTrc"/>
    <property type="match status" value="1"/>
</dbReference>
<dbReference type="PRINTS" id="PR00996">
    <property type="entry name" value="CHERMTFRASE"/>
</dbReference>
<keyword evidence="8" id="KW-1185">Reference proteome</keyword>